<evidence type="ECO:0000313" key="4">
    <source>
        <dbReference type="EMBL" id="GBG33379.1"/>
    </source>
</evidence>
<dbReference type="InterPro" id="IPR001611">
    <property type="entry name" value="Leu-rich_rpt"/>
</dbReference>
<proteinExistence type="predicted"/>
<dbReference type="SMART" id="SM00365">
    <property type="entry name" value="LRR_SD22"/>
    <property type="match status" value="3"/>
</dbReference>
<keyword evidence="1" id="KW-0433">Leucine-rich repeat</keyword>
<dbReference type="PANTHER" id="PTHR18849:SF0">
    <property type="entry name" value="CILIA- AND FLAGELLA-ASSOCIATED PROTEIN 410-RELATED"/>
    <property type="match status" value="1"/>
</dbReference>
<dbReference type="InterPro" id="IPR032675">
    <property type="entry name" value="LRR_dom_sf"/>
</dbReference>
<organism evidence="4 5">
    <name type="scientific">Hondaea fermentalgiana</name>
    <dbReference type="NCBI Taxonomy" id="2315210"/>
    <lineage>
        <taxon>Eukaryota</taxon>
        <taxon>Sar</taxon>
        <taxon>Stramenopiles</taxon>
        <taxon>Bigyra</taxon>
        <taxon>Labyrinthulomycetes</taxon>
        <taxon>Thraustochytrida</taxon>
        <taxon>Thraustochytriidae</taxon>
        <taxon>Hondaea</taxon>
    </lineage>
</organism>
<dbReference type="AlphaFoldDB" id="A0A2R5GSU4"/>
<name>A0A2R5GSU4_9STRA</name>
<dbReference type="PANTHER" id="PTHR18849">
    <property type="entry name" value="LEUCINE RICH REPEAT PROTEIN"/>
    <property type="match status" value="1"/>
</dbReference>
<evidence type="ECO:0000313" key="5">
    <source>
        <dbReference type="Proteomes" id="UP000241890"/>
    </source>
</evidence>
<gene>
    <name evidence="4" type="ORF">FCC1311_096022</name>
</gene>
<dbReference type="Proteomes" id="UP000241890">
    <property type="component" value="Unassembled WGS sequence"/>
</dbReference>
<dbReference type="EMBL" id="BEYU01000154">
    <property type="protein sequence ID" value="GBG33379.1"/>
    <property type="molecule type" value="Genomic_DNA"/>
</dbReference>
<feature type="compositionally biased region" description="Low complexity" evidence="3">
    <location>
        <begin position="232"/>
        <end position="241"/>
    </location>
</feature>
<dbReference type="InterPro" id="IPR025875">
    <property type="entry name" value="Leu-rich_rpt_4"/>
</dbReference>
<dbReference type="InParanoid" id="A0A2R5GSU4"/>
<keyword evidence="2" id="KW-0677">Repeat</keyword>
<protein>
    <submittedName>
        <fullName evidence="4">Protein phosphatase 1 regulatory subunit 7</fullName>
    </submittedName>
</protein>
<dbReference type="Pfam" id="PF12799">
    <property type="entry name" value="LRR_4"/>
    <property type="match status" value="1"/>
</dbReference>
<comment type="caution">
    <text evidence="4">The sequence shown here is derived from an EMBL/GenBank/DDBJ whole genome shotgun (WGS) entry which is preliminary data.</text>
</comment>
<keyword evidence="5" id="KW-1185">Reference proteome</keyword>
<feature type="region of interest" description="Disordered" evidence="3">
    <location>
        <begin position="227"/>
        <end position="248"/>
    </location>
</feature>
<evidence type="ECO:0000256" key="1">
    <source>
        <dbReference type="ARBA" id="ARBA00022614"/>
    </source>
</evidence>
<sequence length="248" mass="27890">MTEPSIALITKRAGLARAENVQRLNLENLGLGHVGRLQECRALEDLCLADNKITTLEGLGALRKLRRLDVSGNRLQSLAGIEHLDALEELFVQGNQIESWDRDIRPYLLDLPRLRVLHLKTRTGASANPLCASEKAYPTMILQTFPQIEVIDGNRVHLTHVRHFEAAEPLPDLTPASQELPEPKQWTWEVPSSFQHDLLDTSLQEAFATNLSDMKMLLAEADKRLERHFPKAPGARPGPARRQLRRGS</sequence>
<evidence type="ECO:0000256" key="2">
    <source>
        <dbReference type="ARBA" id="ARBA00022737"/>
    </source>
</evidence>
<evidence type="ECO:0000256" key="3">
    <source>
        <dbReference type="SAM" id="MobiDB-lite"/>
    </source>
</evidence>
<reference evidence="4 5" key="1">
    <citation type="submission" date="2017-12" db="EMBL/GenBank/DDBJ databases">
        <title>Sequencing, de novo assembly and annotation of complete genome of a new Thraustochytrid species, strain FCC1311.</title>
        <authorList>
            <person name="Sedici K."/>
            <person name="Godart F."/>
            <person name="Aiese Cigliano R."/>
            <person name="Sanseverino W."/>
            <person name="Barakat M."/>
            <person name="Ortet P."/>
            <person name="Marechal E."/>
            <person name="Cagnac O."/>
            <person name="Amato A."/>
        </authorList>
    </citation>
    <scope>NUCLEOTIDE SEQUENCE [LARGE SCALE GENOMIC DNA]</scope>
</reference>
<dbReference type="SUPFAM" id="SSF52058">
    <property type="entry name" value="L domain-like"/>
    <property type="match status" value="1"/>
</dbReference>
<accession>A0A2R5GSU4</accession>
<dbReference type="PROSITE" id="PS51450">
    <property type="entry name" value="LRR"/>
    <property type="match status" value="2"/>
</dbReference>
<dbReference type="Gene3D" id="3.80.10.10">
    <property type="entry name" value="Ribonuclease Inhibitor"/>
    <property type="match status" value="1"/>
</dbReference>
<dbReference type="OrthoDB" id="6334211at2759"/>